<dbReference type="RefSeq" id="WP_036988705.1">
    <property type="nucleotide sequence ID" value="NZ_FOUA01000001.1"/>
</dbReference>
<feature type="transmembrane region" description="Helical" evidence="1">
    <location>
        <begin position="153"/>
        <end position="176"/>
    </location>
</feature>
<evidence type="ECO:0000313" key="3">
    <source>
        <dbReference type="EMBL" id="SFL68439.1"/>
    </source>
</evidence>
<feature type="transmembrane region" description="Helical" evidence="1">
    <location>
        <begin position="61"/>
        <end position="84"/>
    </location>
</feature>
<feature type="transmembrane region" description="Helical" evidence="1">
    <location>
        <begin position="197"/>
        <end position="217"/>
    </location>
</feature>
<dbReference type="EMBL" id="FOGN01000001">
    <property type="protein sequence ID" value="SER56541.1"/>
    <property type="molecule type" value="Genomic_DNA"/>
</dbReference>
<protein>
    <recommendedName>
        <fullName evidence="8">DUF2232 domain-containing protein</fullName>
    </recommendedName>
</protein>
<reference evidence="5 6" key="1">
    <citation type="submission" date="2016-10" db="EMBL/GenBank/DDBJ databases">
        <authorList>
            <person name="de Groot N.N."/>
        </authorList>
    </citation>
    <scope>NUCLEOTIDE SEQUENCE [LARGE SCALE GENOMIC DNA]</scope>
    <source>
        <strain evidence="3 5">CGMCC 1.9095</strain>
        <strain evidence="2 6">DSM 22558</strain>
    </source>
</reference>
<keyword evidence="1" id="KW-1133">Transmembrane helix</keyword>
<dbReference type="EMBL" id="SWAV01000004">
    <property type="protein sequence ID" value="TKA90736.1"/>
    <property type="molecule type" value="Genomic_DNA"/>
</dbReference>
<feature type="transmembrane region" description="Helical" evidence="1">
    <location>
        <begin position="257"/>
        <end position="277"/>
    </location>
</feature>
<evidence type="ECO:0000313" key="5">
    <source>
        <dbReference type="Proteomes" id="UP000186599"/>
    </source>
</evidence>
<dbReference type="Proteomes" id="UP000305198">
    <property type="component" value="Unassembled WGS sequence"/>
</dbReference>
<keyword evidence="1" id="KW-0812">Transmembrane</keyword>
<evidence type="ECO:0000313" key="4">
    <source>
        <dbReference type="EMBL" id="TKA90736.1"/>
    </source>
</evidence>
<sequence>MRGLAEYIMRGRREATFAVAIAAAIPLLFWFSAAALALVILRRGLSEALPILAWGMLPALVWTFLGDLTPLLVMLGSAGLAVVLRQHNDWVRVLLLAVPLGVVYTLALLMALAEPLQAMADGFREMLPELLPQMGLQLAEAEQAALLARLDELMIPVLGGVMGAMHMLMALVSLMIARSWQARLYNPGGFRQDFHQLRLPPLAAIGLLVLVIMAPQWPQLAMLSPVASVPLLLAGLALMHGVVGIKKLGSGWLIGMYVLFVIFVRFAYPLIVLLAFVDSLFDFRSRMRPPSGSPGDDDPNSQG</sequence>
<evidence type="ECO:0000313" key="2">
    <source>
        <dbReference type="EMBL" id="SER56541.1"/>
    </source>
</evidence>
<dbReference type="STRING" id="653930.SAMN05216589_0922"/>
<organism evidence="4 7">
    <name type="scientific">Halopseudomonas bauzanensis</name>
    <dbReference type="NCBI Taxonomy" id="653930"/>
    <lineage>
        <taxon>Bacteria</taxon>
        <taxon>Pseudomonadati</taxon>
        <taxon>Pseudomonadota</taxon>
        <taxon>Gammaproteobacteria</taxon>
        <taxon>Pseudomonadales</taxon>
        <taxon>Pseudomonadaceae</taxon>
        <taxon>Halopseudomonas</taxon>
    </lineage>
</organism>
<dbReference type="EMBL" id="FOUA01000001">
    <property type="protein sequence ID" value="SFL68439.1"/>
    <property type="molecule type" value="Genomic_DNA"/>
</dbReference>
<reference evidence="4 7" key="2">
    <citation type="submission" date="2019-04" db="EMBL/GenBank/DDBJ databases">
        <title>Crypto-aerobic microbial life in anoxic (sulfidic) marine sediments.</title>
        <authorList>
            <person name="Bhattacharya S."/>
            <person name="Roy C."/>
            <person name="Mondal N."/>
            <person name="Sarkar J."/>
            <person name="Mandal S."/>
            <person name="Rameez M.J."/>
            <person name="Ghosh W."/>
        </authorList>
    </citation>
    <scope>NUCLEOTIDE SEQUENCE [LARGE SCALE GENOMIC DNA]</scope>
    <source>
        <strain evidence="4 7">SBBB</strain>
    </source>
</reference>
<evidence type="ECO:0000256" key="1">
    <source>
        <dbReference type="SAM" id="Phobius"/>
    </source>
</evidence>
<evidence type="ECO:0008006" key="8">
    <source>
        <dbReference type="Google" id="ProtNLM"/>
    </source>
</evidence>
<evidence type="ECO:0000313" key="7">
    <source>
        <dbReference type="Proteomes" id="UP000305198"/>
    </source>
</evidence>
<dbReference type="AlphaFoldDB" id="A0A031MHC5"/>
<feature type="transmembrane region" description="Helical" evidence="1">
    <location>
        <begin position="15"/>
        <end position="41"/>
    </location>
</feature>
<feature type="transmembrane region" description="Helical" evidence="1">
    <location>
        <begin position="223"/>
        <end position="245"/>
    </location>
</feature>
<dbReference type="OrthoDB" id="5659946at2"/>
<gene>
    <name evidence="4" type="ORF">FA869_11745</name>
    <name evidence="3" type="ORF">SAMN04487855_0703</name>
    <name evidence="2" type="ORF">SAMN05216589_0922</name>
</gene>
<feature type="transmembrane region" description="Helical" evidence="1">
    <location>
        <begin position="91"/>
        <end position="113"/>
    </location>
</feature>
<keyword evidence="1" id="KW-0472">Membrane</keyword>
<evidence type="ECO:0000313" key="6">
    <source>
        <dbReference type="Proteomes" id="UP000186904"/>
    </source>
</evidence>
<dbReference type="Proteomes" id="UP000186904">
    <property type="component" value="Unassembled WGS sequence"/>
</dbReference>
<name>A0A031MHC5_9GAMM</name>
<proteinExistence type="predicted"/>
<keyword evidence="5" id="KW-1185">Reference proteome</keyword>
<dbReference type="Proteomes" id="UP000186599">
    <property type="component" value="Unassembled WGS sequence"/>
</dbReference>
<accession>A0A031MHC5</accession>